<accession>A0AAV7TA65</accession>
<comment type="caution">
    <text evidence="1">The sequence shown here is derived from an EMBL/GenBank/DDBJ whole genome shotgun (WGS) entry which is preliminary data.</text>
</comment>
<evidence type="ECO:0000313" key="1">
    <source>
        <dbReference type="EMBL" id="KAJ1173219.1"/>
    </source>
</evidence>
<evidence type="ECO:0000313" key="2">
    <source>
        <dbReference type="Proteomes" id="UP001066276"/>
    </source>
</evidence>
<protein>
    <submittedName>
        <fullName evidence="1">Uncharacterized protein</fullName>
    </submittedName>
</protein>
<gene>
    <name evidence="1" type="ORF">NDU88_005058</name>
</gene>
<name>A0AAV7TA65_PLEWA</name>
<keyword evidence="2" id="KW-1185">Reference proteome</keyword>
<reference evidence="1" key="1">
    <citation type="journal article" date="2022" name="bioRxiv">
        <title>Sequencing and chromosome-scale assembly of the giantPleurodeles waltlgenome.</title>
        <authorList>
            <person name="Brown T."/>
            <person name="Elewa A."/>
            <person name="Iarovenko S."/>
            <person name="Subramanian E."/>
            <person name="Araus A.J."/>
            <person name="Petzold A."/>
            <person name="Susuki M."/>
            <person name="Suzuki K.-i.T."/>
            <person name="Hayashi T."/>
            <person name="Toyoda A."/>
            <person name="Oliveira C."/>
            <person name="Osipova E."/>
            <person name="Leigh N.D."/>
            <person name="Simon A."/>
            <person name="Yun M.H."/>
        </authorList>
    </citation>
    <scope>NUCLEOTIDE SEQUENCE</scope>
    <source>
        <strain evidence="1">20211129_DDA</strain>
        <tissue evidence="1">Liver</tissue>
    </source>
</reference>
<organism evidence="1 2">
    <name type="scientific">Pleurodeles waltl</name>
    <name type="common">Iberian ribbed newt</name>
    <dbReference type="NCBI Taxonomy" id="8319"/>
    <lineage>
        <taxon>Eukaryota</taxon>
        <taxon>Metazoa</taxon>
        <taxon>Chordata</taxon>
        <taxon>Craniata</taxon>
        <taxon>Vertebrata</taxon>
        <taxon>Euteleostomi</taxon>
        <taxon>Amphibia</taxon>
        <taxon>Batrachia</taxon>
        <taxon>Caudata</taxon>
        <taxon>Salamandroidea</taxon>
        <taxon>Salamandridae</taxon>
        <taxon>Pleurodelinae</taxon>
        <taxon>Pleurodeles</taxon>
    </lineage>
</organism>
<dbReference type="EMBL" id="JANPWB010000007">
    <property type="protein sequence ID" value="KAJ1173219.1"/>
    <property type="molecule type" value="Genomic_DNA"/>
</dbReference>
<dbReference type="AlphaFoldDB" id="A0AAV7TA65"/>
<dbReference type="Proteomes" id="UP001066276">
    <property type="component" value="Chromosome 4_1"/>
</dbReference>
<proteinExistence type="predicted"/>
<sequence length="195" mass="20662">MVVDGRPDSACSPALLNLRRLRSGGCPVRCTVALLAVAGAASGTTVAAGVVIKGMVLVVQVGVVAAPVLSLWGWLADCWNLAAVAGGGVLCISKLPGCDVIIMCQEVFPECSGVVSGVFCSTCNQFSCESQFATPTRKLRVRFLRGLKKRPRRQRTRYLRCDSGCESQFVPGNCTCIPISDTQFASRTCSQIASR</sequence>